<proteinExistence type="predicted"/>
<feature type="coiled-coil region" evidence="1">
    <location>
        <begin position="140"/>
        <end position="205"/>
    </location>
</feature>
<feature type="compositionally biased region" description="Polar residues" evidence="2">
    <location>
        <begin position="1"/>
        <end position="13"/>
    </location>
</feature>
<gene>
    <name evidence="8" type="ORF">CARN3_0404</name>
</gene>
<organism evidence="8">
    <name type="scientific">mine drainage metagenome</name>
    <dbReference type="NCBI Taxonomy" id="410659"/>
    <lineage>
        <taxon>unclassified sequences</taxon>
        <taxon>metagenomes</taxon>
        <taxon>ecological metagenomes</taxon>
    </lineage>
</organism>
<dbReference type="InterPro" id="IPR058625">
    <property type="entry name" value="MdtA-like_BSH"/>
</dbReference>
<keyword evidence="1" id="KW-0175">Coiled coil</keyword>
<protein>
    <submittedName>
        <fullName evidence="8">Efflux transporter, RND family, MFP subunit</fullName>
    </submittedName>
</protein>
<accession>E6PX20</accession>
<dbReference type="InterPro" id="IPR058637">
    <property type="entry name" value="YknX-like_C"/>
</dbReference>
<dbReference type="Pfam" id="PF25989">
    <property type="entry name" value="YknX_C"/>
    <property type="match status" value="1"/>
</dbReference>
<keyword evidence="3" id="KW-0812">Transmembrane</keyword>
<reference evidence="8" key="1">
    <citation type="submission" date="2009-10" db="EMBL/GenBank/DDBJ databases">
        <title>Diversity of trophic interactions inside an arsenic-rich microbial ecosystem.</title>
        <authorList>
            <person name="Bertin P.N."/>
            <person name="Heinrich-Salmeron A."/>
            <person name="Pelletier E."/>
            <person name="Goulhen-Chollet F."/>
            <person name="Arsene-Ploetze F."/>
            <person name="Gallien S."/>
            <person name="Calteau A."/>
            <person name="Vallenet D."/>
            <person name="Casiot C."/>
            <person name="Chane-Woon-Ming B."/>
            <person name="Giloteaux L."/>
            <person name="Barakat M."/>
            <person name="Bonnefoy V."/>
            <person name="Bruneel O."/>
            <person name="Chandler M."/>
            <person name="Cleiss J."/>
            <person name="Duran R."/>
            <person name="Elbaz-Poulichet F."/>
            <person name="Fonknechten N."/>
            <person name="Lauga B."/>
            <person name="Mornico D."/>
            <person name="Ortet P."/>
            <person name="Schaeffer C."/>
            <person name="Siguier P."/>
            <person name="Alexander Thil Smith A."/>
            <person name="Van Dorsselaer A."/>
            <person name="Weissenbach J."/>
            <person name="Medigue C."/>
            <person name="Le Paslier D."/>
        </authorList>
    </citation>
    <scope>NUCLEOTIDE SEQUENCE</scope>
</reference>
<sequence length="409" mass="43333">MSTHLDPSHSSGEPSLAEHHESAPEQKPIQLRHAVIGVVILLLVLGGLAILGIVPRIRAQATLKQKTAELAIPAVIAAPPTPGKPVEDIVLPGNVTAYTDSPIYARTPGYLIHWYYDIGAHVKKNALLATIATPEVDQQLVQAEADLNTAEANAKNAKIQADRYNGLIASHAVSQQNTDIFTYQAASTAAQVASAQANVQRLKELTSFEKIYAPFTGVVTARNVDTGQLIDVGATREMFHMQAVDVLRVYTSLPGVFSGSVKIGEPVNLTFAEHPGEVFVGKLVRTAQAIDPATRTLLVEVDVPNRKGALLAGTLAQVHFKVVPVGNVFVLPVSALIFRSAGLQVGTVRNSVAHLVTVTMGQDDGRTVQINTGIGKDDLVIQDPPDALVDGEKVRVLTPGEVAAAEGGN</sequence>
<dbReference type="Pfam" id="PF25917">
    <property type="entry name" value="BSH_RND"/>
    <property type="match status" value="1"/>
</dbReference>
<name>E6PX20_9ZZZZ</name>
<evidence type="ECO:0000256" key="2">
    <source>
        <dbReference type="SAM" id="MobiDB-lite"/>
    </source>
</evidence>
<keyword evidence="3" id="KW-1133">Transmembrane helix</keyword>
<evidence type="ECO:0000259" key="5">
    <source>
        <dbReference type="Pfam" id="PF25917"/>
    </source>
</evidence>
<dbReference type="GO" id="GO:1990281">
    <property type="term" value="C:efflux pump complex"/>
    <property type="evidence" value="ECO:0007669"/>
    <property type="project" value="TreeGrafter"/>
</dbReference>
<evidence type="ECO:0000313" key="8">
    <source>
        <dbReference type="EMBL" id="CBH99479.1"/>
    </source>
</evidence>
<evidence type="ECO:0000256" key="3">
    <source>
        <dbReference type="SAM" id="Phobius"/>
    </source>
</evidence>
<dbReference type="NCBIfam" id="TIGR01730">
    <property type="entry name" value="RND_mfp"/>
    <property type="match status" value="1"/>
</dbReference>
<dbReference type="Gene3D" id="1.10.287.470">
    <property type="entry name" value="Helix hairpin bin"/>
    <property type="match status" value="1"/>
</dbReference>
<evidence type="ECO:0000259" key="4">
    <source>
        <dbReference type="Pfam" id="PF25876"/>
    </source>
</evidence>
<dbReference type="InterPro" id="IPR006143">
    <property type="entry name" value="RND_pump_MFP"/>
</dbReference>
<evidence type="ECO:0000259" key="6">
    <source>
        <dbReference type="Pfam" id="PF25954"/>
    </source>
</evidence>
<feature type="domain" description="CusB-like beta-barrel" evidence="6">
    <location>
        <begin position="257"/>
        <end position="321"/>
    </location>
</feature>
<evidence type="ECO:0000259" key="7">
    <source>
        <dbReference type="Pfam" id="PF25989"/>
    </source>
</evidence>
<feature type="transmembrane region" description="Helical" evidence="3">
    <location>
        <begin position="34"/>
        <end position="54"/>
    </location>
</feature>
<dbReference type="Gene3D" id="2.40.420.20">
    <property type="match status" value="1"/>
</dbReference>
<dbReference type="InterPro" id="IPR058792">
    <property type="entry name" value="Beta-barrel_RND_2"/>
</dbReference>
<dbReference type="Pfam" id="PF25876">
    <property type="entry name" value="HH_MFP_RND"/>
    <property type="match status" value="1"/>
</dbReference>
<dbReference type="EMBL" id="CABN01000018">
    <property type="protein sequence ID" value="CBH99479.1"/>
    <property type="molecule type" value="Genomic_DNA"/>
</dbReference>
<dbReference type="Gene3D" id="2.40.50.100">
    <property type="match status" value="1"/>
</dbReference>
<feature type="region of interest" description="Disordered" evidence="2">
    <location>
        <begin position="1"/>
        <end position="24"/>
    </location>
</feature>
<dbReference type="SUPFAM" id="SSF111369">
    <property type="entry name" value="HlyD-like secretion proteins"/>
    <property type="match status" value="1"/>
</dbReference>
<dbReference type="Gene3D" id="2.40.30.170">
    <property type="match status" value="1"/>
</dbReference>
<feature type="domain" description="Multidrug resistance protein MdtA-like barrel-sandwich hybrid" evidence="5">
    <location>
        <begin position="104"/>
        <end position="238"/>
    </location>
</feature>
<feature type="domain" description="Multidrug resistance protein MdtA-like alpha-helical hairpin" evidence="4">
    <location>
        <begin position="140"/>
        <end position="200"/>
    </location>
</feature>
<dbReference type="AlphaFoldDB" id="E6PX20"/>
<dbReference type="PANTHER" id="PTHR30469:SF37">
    <property type="entry name" value="RAGD PROTEIN"/>
    <property type="match status" value="1"/>
</dbReference>
<dbReference type="InterPro" id="IPR058624">
    <property type="entry name" value="MdtA-like_HH"/>
</dbReference>
<dbReference type="Pfam" id="PF25954">
    <property type="entry name" value="Beta-barrel_RND_2"/>
    <property type="match status" value="1"/>
</dbReference>
<comment type="caution">
    <text evidence="8">The sequence shown here is derived from an EMBL/GenBank/DDBJ whole genome shotgun (WGS) entry which is preliminary data.</text>
</comment>
<feature type="domain" description="YknX-like C-terminal permuted SH3-like" evidence="7">
    <location>
        <begin position="329"/>
        <end position="396"/>
    </location>
</feature>
<dbReference type="GO" id="GO:0015562">
    <property type="term" value="F:efflux transmembrane transporter activity"/>
    <property type="evidence" value="ECO:0007669"/>
    <property type="project" value="TreeGrafter"/>
</dbReference>
<keyword evidence="3" id="KW-0472">Membrane</keyword>
<evidence type="ECO:0000256" key="1">
    <source>
        <dbReference type="SAM" id="Coils"/>
    </source>
</evidence>
<dbReference type="PANTHER" id="PTHR30469">
    <property type="entry name" value="MULTIDRUG RESISTANCE PROTEIN MDTA"/>
    <property type="match status" value="1"/>
</dbReference>